<name>A0A133VR09_9EURY</name>
<accession>A0A133VR09</accession>
<keyword evidence="2" id="KW-0472">Membrane</keyword>
<feature type="transmembrane region" description="Helical" evidence="2">
    <location>
        <begin position="191"/>
        <end position="212"/>
    </location>
</feature>
<sequence length="359" mass="42023">MQYNRESYYVKENIIYNHIIYNKNNNKRVSDQPKHIMENKKGKHMQSLNTIQRLQNMEKQLYENLKDNASRGENIEQQTSIIESINELSNTRIQLFEQLQSYYSIVEDDLDETKKDLMDEMIILKMTEEQMNQSKKTMLDMVDKKNHNLRMVEINNYYGKQYMDQVSLIQMIIFICLPLIVFGILYKMDILPVYITSVLVFMTVVVGVLYVGRKVVDMNSRSNMVYDEYDWKFDPNAQKPSVYQYDMNALGYSTEKDGVDTHDMTSLESRLGLGCIGESCCSNKMVFDASLNKCVEDRSKHDGKKRKENKERAEKEKENFDIGSLTIGSFYLPTFDNALQLKSQKLSPYDKTNENYASV</sequence>
<feature type="region of interest" description="Disordered" evidence="1">
    <location>
        <begin position="298"/>
        <end position="318"/>
    </location>
</feature>
<protein>
    <submittedName>
        <fullName evidence="3">Uncharacterized protein</fullName>
    </submittedName>
</protein>
<keyword evidence="2" id="KW-0812">Transmembrane</keyword>
<organism evidence="3 4">
    <name type="scientific">candidate division MSBL1 archaeon SCGC-AAA385M02</name>
    <dbReference type="NCBI Taxonomy" id="1698287"/>
    <lineage>
        <taxon>Archaea</taxon>
        <taxon>Methanobacteriati</taxon>
        <taxon>Methanobacteriota</taxon>
        <taxon>candidate division MSBL1</taxon>
    </lineage>
</organism>
<proteinExistence type="predicted"/>
<dbReference type="AlphaFoldDB" id="A0A133VR09"/>
<keyword evidence="4" id="KW-1185">Reference proteome</keyword>
<feature type="compositionally biased region" description="Basic and acidic residues" evidence="1">
    <location>
        <begin position="308"/>
        <end position="318"/>
    </location>
</feature>
<evidence type="ECO:0000313" key="3">
    <source>
        <dbReference type="EMBL" id="KXB08896.1"/>
    </source>
</evidence>
<evidence type="ECO:0000256" key="2">
    <source>
        <dbReference type="SAM" id="Phobius"/>
    </source>
</evidence>
<dbReference type="EMBL" id="LHYL01000003">
    <property type="protein sequence ID" value="KXB08896.1"/>
    <property type="molecule type" value="Genomic_DNA"/>
</dbReference>
<evidence type="ECO:0000256" key="1">
    <source>
        <dbReference type="SAM" id="MobiDB-lite"/>
    </source>
</evidence>
<keyword evidence="2" id="KW-1133">Transmembrane helix</keyword>
<gene>
    <name evidence="3" type="ORF">AKJ59_00370</name>
</gene>
<evidence type="ECO:0000313" key="4">
    <source>
        <dbReference type="Proteomes" id="UP000070248"/>
    </source>
</evidence>
<reference evidence="3 4" key="1">
    <citation type="journal article" date="2016" name="Sci. Rep.">
        <title>Metabolic traits of an uncultured archaeal lineage -MSBL1- from brine pools of the Red Sea.</title>
        <authorList>
            <person name="Mwirichia R."/>
            <person name="Alam I."/>
            <person name="Rashid M."/>
            <person name="Vinu M."/>
            <person name="Ba-Alawi W."/>
            <person name="Anthony Kamau A."/>
            <person name="Kamanda Ngugi D."/>
            <person name="Goker M."/>
            <person name="Klenk H.P."/>
            <person name="Bajic V."/>
            <person name="Stingl U."/>
        </authorList>
    </citation>
    <scope>NUCLEOTIDE SEQUENCE [LARGE SCALE GENOMIC DNA]</scope>
    <source>
        <strain evidence="3">SCGC-AAA385M02</strain>
    </source>
</reference>
<dbReference type="Proteomes" id="UP000070248">
    <property type="component" value="Unassembled WGS sequence"/>
</dbReference>
<comment type="caution">
    <text evidence="3">The sequence shown here is derived from an EMBL/GenBank/DDBJ whole genome shotgun (WGS) entry which is preliminary data.</text>
</comment>
<feature type="transmembrane region" description="Helical" evidence="2">
    <location>
        <begin position="166"/>
        <end position="185"/>
    </location>
</feature>